<dbReference type="PANTHER" id="PTHR10791">
    <property type="entry name" value="RAG1-ACTIVATING PROTEIN 1"/>
    <property type="match status" value="1"/>
</dbReference>
<feature type="transmembrane region" description="Helical" evidence="15">
    <location>
        <begin position="95"/>
        <end position="114"/>
    </location>
</feature>
<accession>A0A9P0PWS7</accession>
<evidence type="ECO:0000256" key="2">
    <source>
        <dbReference type="ARBA" id="ARBA00004653"/>
    </source>
</evidence>
<keyword evidence="6" id="KW-1003">Cell membrane</keyword>
<evidence type="ECO:0000256" key="8">
    <source>
        <dbReference type="ARBA" id="ARBA00022692"/>
    </source>
</evidence>
<evidence type="ECO:0000256" key="9">
    <source>
        <dbReference type="ARBA" id="ARBA00022737"/>
    </source>
</evidence>
<dbReference type="Gene3D" id="1.20.1280.290">
    <property type="match status" value="2"/>
</dbReference>
<keyword evidence="9" id="KW-0677">Repeat</keyword>
<dbReference type="PANTHER" id="PTHR10791:SF112">
    <property type="entry name" value="SUGAR TRANSPORTER SWEET1"/>
    <property type="match status" value="1"/>
</dbReference>
<comment type="similarity">
    <text evidence="3">Belongs to the SWEET sugar transporter family.</text>
</comment>
<evidence type="ECO:0000256" key="5">
    <source>
        <dbReference type="ARBA" id="ARBA00022448"/>
    </source>
</evidence>
<evidence type="ECO:0000256" key="4">
    <source>
        <dbReference type="ARBA" id="ARBA00021741"/>
    </source>
</evidence>
<reference evidence="16" key="1">
    <citation type="submission" date="2022-03" db="EMBL/GenBank/DDBJ databases">
        <authorList>
            <person name="Sayadi A."/>
        </authorList>
    </citation>
    <scope>NUCLEOTIDE SEQUENCE</scope>
</reference>
<dbReference type="GO" id="GO:0000139">
    <property type="term" value="C:Golgi membrane"/>
    <property type="evidence" value="ECO:0007669"/>
    <property type="project" value="UniProtKB-SubCell"/>
</dbReference>
<dbReference type="OrthoDB" id="409725at2759"/>
<dbReference type="InterPro" id="IPR047664">
    <property type="entry name" value="SWEET"/>
</dbReference>
<evidence type="ECO:0000313" key="16">
    <source>
        <dbReference type="EMBL" id="CAH2001926.1"/>
    </source>
</evidence>
<dbReference type="AlphaFoldDB" id="A0A9P0PWS7"/>
<evidence type="ECO:0000256" key="12">
    <source>
        <dbReference type="ARBA" id="ARBA00023136"/>
    </source>
</evidence>
<evidence type="ECO:0000256" key="14">
    <source>
        <dbReference type="ARBA" id="ARBA00081910"/>
    </source>
</evidence>
<evidence type="ECO:0000256" key="7">
    <source>
        <dbReference type="ARBA" id="ARBA00022597"/>
    </source>
</evidence>
<keyword evidence="17" id="KW-1185">Reference proteome</keyword>
<feature type="transmembrane region" description="Helical" evidence="15">
    <location>
        <begin position="161"/>
        <end position="178"/>
    </location>
</feature>
<organism evidence="16 17">
    <name type="scientific">Acanthoscelides obtectus</name>
    <name type="common">Bean weevil</name>
    <name type="synonym">Bruchus obtectus</name>
    <dbReference type="NCBI Taxonomy" id="200917"/>
    <lineage>
        <taxon>Eukaryota</taxon>
        <taxon>Metazoa</taxon>
        <taxon>Ecdysozoa</taxon>
        <taxon>Arthropoda</taxon>
        <taxon>Hexapoda</taxon>
        <taxon>Insecta</taxon>
        <taxon>Pterygota</taxon>
        <taxon>Neoptera</taxon>
        <taxon>Endopterygota</taxon>
        <taxon>Coleoptera</taxon>
        <taxon>Polyphaga</taxon>
        <taxon>Cucujiformia</taxon>
        <taxon>Chrysomeloidea</taxon>
        <taxon>Chrysomelidae</taxon>
        <taxon>Bruchinae</taxon>
        <taxon>Bruchini</taxon>
        <taxon>Acanthoscelides</taxon>
    </lineage>
</organism>
<keyword evidence="8 15" id="KW-0812">Transmembrane</keyword>
<feature type="transmembrane region" description="Helical" evidence="15">
    <location>
        <begin position="12"/>
        <end position="31"/>
    </location>
</feature>
<evidence type="ECO:0000256" key="13">
    <source>
        <dbReference type="ARBA" id="ARBA00055578"/>
    </source>
</evidence>
<keyword evidence="5" id="KW-0813">Transport</keyword>
<evidence type="ECO:0000313" key="17">
    <source>
        <dbReference type="Proteomes" id="UP001152888"/>
    </source>
</evidence>
<keyword evidence="11" id="KW-0333">Golgi apparatus</keyword>
<gene>
    <name evidence="16" type="ORF">ACAOBT_LOCUS26521</name>
</gene>
<evidence type="ECO:0000256" key="11">
    <source>
        <dbReference type="ARBA" id="ARBA00023034"/>
    </source>
</evidence>
<dbReference type="GO" id="GO:0051119">
    <property type="term" value="F:sugar transmembrane transporter activity"/>
    <property type="evidence" value="ECO:0007669"/>
    <property type="project" value="InterPro"/>
</dbReference>
<evidence type="ECO:0000256" key="15">
    <source>
        <dbReference type="SAM" id="Phobius"/>
    </source>
</evidence>
<dbReference type="GO" id="GO:0005886">
    <property type="term" value="C:plasma membrane"/>
    <property type="evidence" value="ECO:0007669"/>
    <property type="project" value="UniProtKB-SubCell"/>
</dbReference>
<keyword evidence="12 15" id="KW-0472">Membrane</keyword>
<dbReference type="Proteomes" id="UP001152888">
    <property type="component" value="Unassembled WGS sequence"/>
</dbReference>
<proteinExistence type="inferred from homology"/>
<feature type="transmembrane region" description="Helical" evidence="15">
    <location>
        <begin position="126"/>
        <end position="149"/>
    </location>
</feature>
<name>A0A9P0PWS7_ACAOB</name>
<dbReference type="InterPro" id="IPR004316">
    <property type="entry name" value="SWEET_rpt"/>
</dbReference>
<comment type="caution">
    <text evidence="16">The sequence shown here is derived from an EMBL/GenBank/DDBJ whole genome shotgun (WGS) entry which is preliminary data.</text>
</comment>
<comment type="function">
    <text evidence="13">Mediates both low-affinity uptake and efflux of sugar across the membrane.</text>
</comment>
<evidence type="ECO:0000256" key="6">
    <source>
        <dbReference type="ARBA" id="ARBA00022475"/>
    </source>
</evidence>
<dbReference type="FunFam" id="1.20.1280.290:FF:000004">
    <property type="entry name" value="Sugar transporter SWEET"/>
    <property type="match status" value="1"/>
</dbReference>
<feature type="transmembrane region" description="Helical" evidence="15">
    <location>
        <begin position="68"/>
        <end position="88"/>
    </location>
</feature>
<feature type="transmembrane region" description="Helical" evidence="15">
    <location>
        <begin position="184"/>
        <end position="205"/>
    </location>
</feature>
<comment type="subcellular location">
    <subcellularLocation>
        <location evidence="1">Cell membrane</location>
        <topology evidence="1">Multi-pass membrane protein</topology>
    </subcellularLocation>
    <subcellularLocation>
        <location evidence="2">Golgi apparatus membrane</location>
        <topology evidence="2">Multi-pass membrane protein</topology>
    </subcellularLocation>
</comment>
<evidence type="ECO:0000256" key="1">
    <source>
        <dbReference type="ARBA" id="ARBA00004651"/>
    </source>
</evidence>
<keyword evidence="10 15" id="KW-1133">Transmembrane helix</keyword>
<protein>
    <recommendedName>
        <fullName evidence="4">Sugar transporter SWEET1</fullName>
    </recommendedName>
    <alternativeName>
        <fullName evidence="14">Protein saliva</fullName>
    </alternativeName>
</protein>
<sequence length="218" mass="24507">MDLDLKNLIATTASLCTIIQFLTGTLVCLKIVKNKSTADMSSLPFISGCLSTSLWLRYGFLIEDTSLILVNTVGSTLFFSYVVTFYLYSVRRGTVLQQFMLCLFVLSMVLLYIHKTKSDEEARSHLGLICASVTIMFFAAPLASLFHVIRIKSADSLPYHLILATFVVCLQWFAYGMMLNDKFIQVPNFIGCIFSALQLSLFIIYPNPKDKKEMTSVV</sequence>
<dbReference type="EMBL" id="CAKOFQ010007476">
    <property type="protein sequence ID" value="CAH2001926.1"/>
    <property type="molecule type" value="Genomic_DNA"/>
</dbReference>
<dbReference type="FunFam" id="1.20.1280.290:FF:000010">
    <property type="entry name" value="Sugar transporter SWEET"/>
    <property type="match status" value="1"/>
</dbReference>
<dbReference type="Pfam" id="PF03083">
    <property type="entry name" value="MtN3_slv"/>
    <property type="match status" value="2"/>
</dbReference>
<keyword evidence="7" id="KW-0762">Sugar transport</keyword>
<evidence type="ECO:0000256" key="3">
    <source>
        <dbReference type="ARBA" id="ARBA00007809"/>
    </source>
</evidence>
<evidence type="ECO:0000256" key="10">
    <source>
        <dbReference type="ARBA" id="ARBA00022989"/>
    </source>
</evidence>